<keyword evidence="2" id="KW-1185">Reference proteome</keyword>
<sequence length="217" mass="25518">MLSKKTRVIVNSHNEQDIAFNNCDLENNLNVECSPTSKERIQKQSFETEKNAIELVTKIETEWILISSASYTTKDANINKNHKFFKVNYSEELDYSLSSFKATNTVINEIKNQLQQMDNEQLGKTILDDLLTLFKYNENDKEYLEKLTAIKSLMSFNKIQFFQSLRDNIRYKKILGFIYHFGINVEKDYDQALQYYQQSAAHRDGCCNTIFNWKIIQ</sequence>
<evidence type="ECO:0000313" key="2">
    <source>
        <dbReference type="Proteomes" id="UP000789831"/>
    </source>
</evidence>
<dbReference type="SMART" id="SM00671">
    <property type="entry name" value="SEL1"/>
    <property type="match status" value="1"/>
</dbReference>
<dbReference type="InterPro" id="IPR006597">
    <property type="entry name" value="Sel1-like"/>
</dbReference>
<accession>A0A9N9E5C9</accession>
<organism evidence="1 2">
    <name type="scientific">Ambispora gerdemannii</name>
    <dbReference type="NCBI Taxonomy" id="144530"/>
    <lineage>
        <taxon>Eukaryota</taxon>
        <taxon>Fungi</taxon>
        <taxon>Fungi incertae sedis</taxon>
        <taxon>Mucoromycota</taxon>
        <taxon>Glomeromycotina</taxon>
        <taxon>Glomeromycetes</taxon>
        <taxon>Archaeosporales</taxon>
        <taxon>Ambisporaceae</taxon>
        <taxon>Ambispora</taxon>
    </lineage>
</organism>
<proteinExistence type="predicted"/>
<dbReference type="Proteomes" id="UP000789831">
    <property type="component" value="Unassembled WGS sequence"/>
</dbReference>
<evidence type="ECO:0000313" key="1">
    <source>
        <dbReference type="EMBL" id="CAG8664437.1"/>
    </source>
</evidence>
<gene>
    <name evidence="1" type="ORF">AGERDE_LOCUS11975</name>
</gene>
<dbReference type="Gene3D" id="1.25.40.10">
    <property type="entry name" value="Tetratricopeptide repeat domain"/>
    <property type="match status" value="1"/>
</dbReference>
<dbReference type="SUPFAM" id="SSF81901">
    <property type="entry name" value="HCP-like"/>
    <property type="match status" value="1"/>
</dbReference>
<dbReference type="EMBL" id="CAJVPL010006442">
    <property type="protein sequence ID" value="CAG8664437.1"/>
    <property type="molecule type" value="Genomic_DNA"/>
</dbReference>
<reference evidence="1" key="1">
    <citation type="submission" date="2021-06" db="EMBL/GenBank/DDBJ databases">
        <authorList>
            <person name="Kallberg Y."/>
            <person name="Tangrot J."/>
            <person name="Rosling A."/>
        </authorList>
    </citation>
    <scope>NUCLEOTIDE SEQUENCE</scope>
    <source>
        <strain evidence="1">MT106</strain>
    </source>
</reference>
<dbReference type="InterPro" id="IPR011990">
    <property type="entry name" value="TPR-like_helical_dom_sf"/>
</dbReference>
<comment type="caution">
    <text evidence="1">The sequence shown here is derived from an EMBL/GenBank/DDBJ whole genome shotgun (WGS) entry which is preliminary data.</text>
</comment>
<protein>
    <submittedName>
        <fullName evidence="1">11054_t:CDS:1</fullName>
    </submittedName>
</protein>
<dbReference type="AlphaFoldDB" id="A0A9N9E5C9"/>
<name>A0A9N9E5C9_9GLOM</name>